<dbReference type="InterPro" id="IPR008599">
    <property type="entry name" value="Diacid_rec"/>
</dbReference>
<dbReference type="InterPro" id="IPR009057">
    <property type="entry name" value="Homeodomain-like_sf"/>
</dbReference>
<keyword evidence="6" id="KW-1185">Reference proteome</keyword>
<sequence>MLTEQLAEAIVQRTMSIIDVNVNVMDKTGTILASGDVFRIGQLHDGAREVMERKDPVEIDSKDVEHWGGSLPGINMPIRFRDEIVGVIGITGEPNLIRGYSQLVQMGAELTLEQAFLTREIERNERLRDDVISHLLLGTDKDQDYIKERAQSLNIDTGATYAVILISVPYRRELYSVRKLERLIQSWMKQGDELVKLYTNQFIILKRKKATPIDDEKLKNFLKEKLDHVGATDVTIALGTYEVGVEGWRKSFKNAQKIVEAAKVLYPQGGVWSEKDLGLSLLCYQFLQEAKEESFKMSEPYRRIFKESDGHVLHETFDMFVKENGEMAKTADRLFIHRNTLAYRLEKIHLITGKNPKNLQDLVELTLGQMLYKLSV</sequence>
<dbReference type="Proteomes" id="UP000075806">
    <property type="component" value="Unassembled WGS sequence"/>
</dbReference>
<dbReference type="Gene3D" id="1.10.10.2840">
    <property type="entry name" value="PucR C-terminal helix-turn-helix domain"/>
    <property type="match status" value="1"/>
</dbReference>
<comment type="similarity">
    <text evidence="1">Belongs to the CdaR family.</text>
</comment>
<dbReference type="SUPFAM" id="SSF46689">
    <property type="entry name" value="Homeodomain-like"/>
    <property type="match status" value="1"/>
</dbReference>
<protein>
    <recommendedName>
        <fullName evidence="7">Sugar diacid utilization regulator</fullName>
    </recommendedName>
</protein>
<evidence type="ECO:0000259" key="4">
    <source>
        <dbReference type="Pfam" id="PF17853"/>
    </source>
</evidence>
<dbReference type="RefSeq" id="WP_061949869.1">
    <property type="nucleotide sequence ID" value="NZ_LTAO01000036.1"/>
</dbReference>
<reference evidence="5" key="1">
    <citation type="submission" date="2016-02" db="EMBL/GenBank/DDBJ databases">
        <title>Genome sequence of Bacillus trypoxylicola KCTC 13244(T).</title>
        <authorList>
            <person name="Jeong H."/>
            <person name="Park S.-H."/>
            <person name="Choi S.-K."/>
        </authorList>
    </citation>
    <scope>NUCLEOTIDE SEQUENCE [LARGE SCALE GENOMIC DNA]</scope>
    <source>
        <strain evidence="5">KCTC 13244</strain>
    </source>
</reference>
<name>A0A161P9I7_9BACI</name>
<organism evidence="5 6">
    <name type="scientific">Alkalihalobacillus trypoxylicola</name>
    <dbReference type="NCBI Taxonomy" id="519424"/>
    <lineage>
        <taxon>Bacteria</taxon>
        <taxon>Bacillati</taxon>
        <taxon>Bacillota</taxon>
        <taxon>Bacilli</taxon>
        <taxon>Bacillales</taxon>
        <taxon>Bacillaceae</taxon>
        <taxon>Alkalihalobacillus</taxon>
    </lineage>
</organism>
<dbReference type="OrthoDB" id="9792148at2"/>
<dbReference type="InterPro" id="IPR025736">
    <property type="entry name" value="PucR_C-HTH_dom"/>
</dbReference>
<dbReference type="Pfam" id="PF05651">
    <property type="entry name" value="Diacid_rec"/>
    <property type="match status" value="1"/>
</dbReference>
<evidence type="ECO:0000313" key="5">
    <source>
        <dbReference type="EMBL" id="KYG27740.1"/>
    </source>
</evidence>
<accession>A0A161P9I7</accession>
<dbReference type="STRING" id="519424.AZF04_11165"/>
<feature type="domain" description="PucR C-terminal helix-turn-helix" evidence="3">
    <location>
        <begin position="313"/>
        <end position="367"/>
    </location>
</feature>
<evidence type="ECO:0000313" key="6">
    <source>
        <dbReference type="Proteomes" id="UP000075806"/>
    </source>
</evidence>
<dbReference type="Pfam" id="PF13556">
    <property type="entry name" value="HTH_30"/>
    <property type="match status" value="1"/>
</dbReference>
<evidence type="ECO:0000256" key="1">
    <source>
        <dbReference type="ARBA" id="ARBA00006754"/>
    </source>
</evidence>
<dbReference type="AlphaFoldDB" id="A0A161P9I7"/>
<dbReference type="EMBL" id="LTAO01000036">
    <property type="protein sequence ID" value="KYG27740.1"/>
    <property type="molecule type" value="Genomic_DNA"/>
</dbReference>
<comment type="caution">
    <text evidence="5">The sequence shown here is derived from an EMBL/GenBank/DDBJ whole genome shotgun (WGS) entry which is preliminary data.</text>
</comment>
<dbReference type="Pfam" id="PF17853">
    <property type="entry name" value="GGDEF_2"/>
    <property type="match status" value="1"/>
</dbReference>
<evidence type="ECO:0000259" key="3">
    <source>
        <dbReference type="Pfam" id="PF13556"/>
    </source>
</evidence>
<evidence type="ECO:0008006" key="7">
    <source>
        <dbReference type="Google" id="ProtNLM"/>
    </source>
</evidence>
<evidence type="ECO:0000259" key="2">
    <source>
        <dbReference type="Pfam" id="PF05651"/>
    </source>
</evidence>
<dbReference type="PANTHER" id="PTHR33744:SF15">
    <property type="entry name" value="CARBOHYDRATE DIACID REGULATOR"/>
    <property type="match status" value="1"/>
</dbReference>
<gene>
    <name evidence="5" type="ORF">AZF04_11165</name>
</gene>
<dbReference type="InterPro" id="IPR041522">
    <property type="entry name" value="CdaR_GGDEF"/>
</dbReference>
<dbReference type="InterPro" id="IPR042070">
    <property type="entry name" value="PucR_C-HTH_sf"/>
</dbReference>
<feature type="domain" description="Putative sugar diacid recognition" evidence="2">
    <location>
        <begin position="2"/>
        <end position="135"/>
    </location>
</feature>
<feature type="domain" description="CdaR GGDEF-like" evidence="4">
    <location>
        <begin position="143"/>
        <end position="259"/>
    </location>
</feature>
<dbReference type="PANTHER" id="PTHR33744">
    <property type="entry name" value="CARBOHYDRATE DIACID REGULATOR"/>
    <property type="match status" value="1"/>
</dbReference>
<proteinExistence type="inferred from homology"/>
<dbReference type="InterPro" id="IPR051448">
    <property type="entry name" value="CdaR-like_regulators"/>
</dbReference>